<evidence type="ECO:0000313" key="9">
    <source>
        <dbReference type="EMBL" id="KIJ44069.1"/>
    </source>
</evidence>
<dbReference type="OrthoDB" id="27962at2759"/>
<dbReference type="Pfam" id="PF26251">
    <property type="entry name" value="TPR_TRAPPC9-Trs120"/>
    <property type="match status" value="1"/>
</dbReference>
<feature type="domain" description="Trs120/TRAPPC9 fourth Ig-like" evidence="8">
    <location>
        <begin position="1194"/>
        <end position="1284"/>
    </location>
</feature>
<dbReference type="InterPro" id="IPR058565">
    <property type="entry name" value="Ig_TRAPPC9_Trs120_1st"/>
</dbReference>
<evidence type="ECO:0000259" key="5">
    <source>
        <dbReference type="Pfam" id="PF26251"/>
    </source>
</evidence>
<keyword evidence="10" id="KW-1185">Reference proteome</keyword>
<dbReference type="Proteomes" id="UP000054279">
    <property type="component" value="Unassembled WGS sequence"/>
</dbReference>
<evidence type="ECO:0000259" key="4">
    <source>
        <dbReference type="Pfam" id="PF08626"/>
    </source>
</evidence>
<evidence type="ECO:0000313" key="10">
    <source>
        <dbReference type="Proteomes" id="UP000054279"/>
    </source>
</evidence>
<evidence type="ECO:0000259" key="8">
    <source>
        <dbReference type="Pfam" id="PF26283"/>
    </source>
</evidence>
<accession>A0A0C9VAS1</accession>
<dbReference type="Pfam" id="PF26283">
    <property type="entry name" value="Ig_TRAPPC9-Trs120_4th"/>
    <property type="match status" value="1"/>
</dbReference>
<name>A0A0C9VAS1_SPHS4</name>
<organism evidence="9 10">
    <name type="scientific">Sphaerobolus stellatus (strain SS14)</name>
    <dbReference type="NCBI Taxonomy" id="990650"/>
    <lineage>
        <taxon>Eukaryota</taxon>
        <taxon>Fungi</taxon>
        <taxon>Dikarya</taxon>
        <taxon>Basidiomycota</taxon>
        <taxon>Agaricomycotina</taxon>
        <taxon>Agaricomycetes</taxon>
        <taxon>Phallomycetidae</taxon>
        <taxon>Geastrales</taxon>
        <taxon>Sphaerobolaceae</taxon>
        <taxon>Sphaerobolus</taxon>
    </lineage>
</organism>
<feature type="domain" description="Trs120/TRAPPC9 N-terminal" evidence="4">
    <location>
        <begin position="11"/>
        <end position="328"/>
    </location>
</feature>
<evidence type="ECO:0000256" key="3">
    <source>
        <dbReference type="SAM" id="MobiDB-lite"/>
    </source>
</evidence>
<dbReference type="PANTHER" id="PTHR21512">
    <property type="entry name" value="TRAFFICKING PROTEIN PARTICLE COMPLEX SUBUNIT 9"/>
    <property type="match status" value="1"/>
</dbReference>
<protein>
    <submittedName>
        <fullName evidence="9">Uncharacterized protein</fullName>
    </submittedName>
</protein>
<sequence>MEFPPFASLGTIQILIIPVGNVNEHSFKKWASLIRSFDTIRLGDIPPDSRDDHARFMPAPLSTGYLHLAYPSHPPPIWHAPLAVFRPSDFPLGIIGITEGSANTSLSSILAQFNAEVAQLFPPNSQFPLAQNCYVFEGEDLDASLNLNESHPGMVVIPNIMGNKELYIGTLIAELCSTILGEFASLLRTLESSAGIETINSYLFPIMSNLSDSQSRPSISLSEEQRSSTPSVIRSSIYGPGRSVPSRAVSMMSPSSKASHRHSGMSVPPTGRLFKILGDLFLLAGRNSDAAVWYGESLTILVKSPQDTVWQASVLEGLCTIQVLDAWNAGQGAQTSITNEGKEMWSDLNDKLTQAIQLYSKGTPWATSSAPEVDSSLIIYLYTQSVCRQTSLLFSIWASKGWGPLAFTTMIHPGLPPAFVPSRPSDTHLTRMSSLTGISRTQIANTVAQAHGPFMLHLEPHDRIRLLQYMATIYSCLGFRRKEVYFLRELLSTVMDVLVCSREEASKNTRDRNSILGVPETANVGLRETESLEGNESIIGLIKYICEVHGIDLTNVKLFDPDADIMQAGSDDETMDGCKTQYGWSDLQVGIVREAVAIVEALPDYATVAQFDLSALKALRTVLNSADQTYLYTNSAKALLTARRRGDGRRVEYWSGNPVVNIQVTPLSTIRLPIQHHARDLFPRETETVISVAIRDPFIYNPRLVASSTKSKIILVQNEPIEFILTLQNQYSFDLEIQSLSLSTSGVPLESQPLTVTIAANSYHVAKITGNALESGILVVRGVVVQMQNGTSREFIVPLATDEEEKNREKRKAIWNTQVDRFKETGLDARPWLRSKRVSIIQEKTLKSPEQLTFMQCNIVAQQPLLRVRRTSLTHGAIMLYDGETSHIRVTVENVSSIPIKFLKVTCIDSTMAPAQQALTDGELSVFEMYETEYELLHRPMFRWDPDNEPKSVPPGRKAVLTIVCSGKIGWQVTLRILYFTRTNPSESLTPSDTFYTRQVIYPILVTVYNTLECYDMDVLSFTTPKAFLQSETHNDYEEWKQVLETLPEGDWCIFTVNVRNTYGIPFEVNFERNQEGTSRNTATRLVAPGSTTRIIMPIKRLLLPESQIAKDIPTLSDRQFVVSKSKISTKEARHRRELFWYREALFKCVKGTWKEAGGVRSGDLSLRQQRFTALMLNALRTDRTSLKLAIVGYDNEAVSPEERNFCRPNHFVYLRAALRNQTPNPLILTMTISTSSAEHVLYDGVITNVPVGRLESGEEQQLEFGVCFISGGRFDLHAEAHVVSNDGDDETLAGKGDLRIRVRSEG</sequence>
<evidence type="ECO:0000256" key="1">
    <source>
        <dbReference type="ARBA" id="ARBA00004555"/>
    </source>
</evidence>
<dbReference type="InterPro" id="IPR058563">
    <property type="entry name" value="Trs120_TRAPPC9_N"/>
</dbReference>
<feature type="domain" description="Trs120/TRAPPC9 first Ig-like" evidence="6">
    <location>
        <begin position="659"/>
        <end position="861"/>
    </location>
</feature>
<dbReference type="InterPro" id="IPR013935">
    <property type="entry name" value="Trs120_TRAPPC9"/>
</dbReference>
<reference evidence="9 10" key="1">
    <citation type="submission" date="2014-06" db="EMBL/GenBank/DDBJ databases">
        <title>Evolutionary Origins and Diversification of the Mycorrhizal Mutualists.</title>
        <authorList>
            <consortium name="DOE Joint Genome Institute"/>
            <consortium name="Mycorrhizal Genomics Consortium"/>
            <person name="Kohler A."/>
            <person name="Kuo A."/>
            <person name="Nagy L.G."/>
            <person name="Floudas D."/>
            <person name="Copeland A."/>
            <person name="Barry K.W."/>
            <person name="Cichocki N."/>
            <person name="Veneault-Fourrey C."/>
            <person name="LaButti K."/>
            <person name="Lindquist E.A."/>
            <person name="Lipzen A."/>
            <person name="Lundell T."/>
            <person name="Morin E."/>
            <person name="Murat C."/>
            <person name="Riley R."/>
            <person name="Ohm R."/>
            <person name="Sun H."/>
            <person name="Tunlid A."/>
            <person name="Henrissat B."/>
            <person name="Grigoriev I.V."/>
            <person name="Hibbett D.S."/>
            <person name="Martin F."/>
        </authorList>
    </citation>
    <scope>NUCLEOTIDE SEQUENCE [LARGE SCALE GENOMIC DNA]</scope>
    <source>
        <strain evidence="9 10">SS14</strain>
    </source>
</reference>
<gene>
    <name evidence="9" type="ORF">M422DRAFT_252562</name>
</gene>
<evidence type="ECO:0000259" key="7">
    <source>
        <dbReference type="Pfam" id="PF26282"/>
    </source>
</evidence>
<dbReference type="Pfam" id="PF08626">
    <property type="entry name" value="TRAPPC9-Trs120"/>
    <property type="match status" value="1"/>
</dbReference>
<proteinExistence type="predicted"/>
<evidence type="ECO:0000256" key="2">
    <source>
        <dbReference type="ARBA" id="ARBA00023034"/>
    </source>
</evidence>
<feature type="region of interest" description="Disordered" evidence="3">
    <location>
        <begin position="215"/>
        <end position="266"/>
    </location>
</feature>
<keyword evidence="2" id="KW-0333">Golgi apparatus</keyword>
<feature type="domain" description="Trs120/TRAPPC9 third Ig-like" evidence="7">
    <location>
        <begin position="1015"/>
        <end position="1181"/>
    </location>
</feature>
<dbReference type="InterPro" id="IPR058567">
    <property type="entry name" value="Ig_TRAPPC9_Trs120_3rd"/>
</dbReference>
<evidence type="ECO:0000259" key="6">
    <source>
        <dbReference type="Pfam" id="PF26254"/>
    </source>
</evidence>
<dbReference type="InterPro" id="IPR058568">
    <property type="entry name" value="Ig_TRAPPC9_Trs120_4th"/>
</dbReference>
<dbReference type="PANTHER" id="PTHR21512:SF5">
    <property type="entry name" value="TRAFFICKING PROTEIN PARTICLE COMPLEX SUBUNIT 9"/>
    <property type="match status" value="1"/>
</dbReference>
<dbReference type="HOGENOM" id="CLU_002231_2_1_1"/>
<dbReference type="Pfam" id="PF26254">
    <property type="entry name" value="Ig_TRAPPC9-Trs120_1st"/>
    <property type="match status" value="1"/>
</dbReference>
<dbReference type="Pfam" id="PF26282">
    <property type="entry name" value="Ig_TRAPPC9-Trs120_3rd"/>
    <property type="match status" value="1"/>
</dbReference>
<feature type="domain" description="Trs120/TRAPPC9 TPR region" evidence="5">
    <location>
        <begin position="348"/>
        <end position="645"/>
    </location>
</feature>
<dbReference type="Pfam" id="PF26280">
    <property type="entry name" value="Ig_TRAPPC9-Trs120_2nd"/>
    <property type="match status" value="1"/>
</dbReference>
<dbReference type="GO" id="GO:0005802">
    <property type="term" value="C:trans-Golgi network"/>
    <property type="evidence" value="ECO:0007669"/>
    <property type="project" value="TreeGrafter"/>
</dbReference>
<dbReference type="InterPro" id="IPR058564">
    <property type="entry name" value="TPR_TRAPPC9_Trs120"/>
</dbReference>
<dbReference type="EMBL" id="KN837119">
    <property type="protein sequence ID" value="KIJ44069.1"/>
    <property type="molecule type" value="Genomic_DNA"/>
</dbReference>
<comment type="subcellular location">
    <subcellularLocation>
        <location evidence="1">Golgi apparatus</location>
    </subcellularLocation>
</comment>
<feature type="compositionally biased region" description="Polar residues" evidence="3">
    <location>
        <begin position="215"/>
        <end position="234"/>
    </location>
</feature>